<dbReference type="InterPro" id="IPR001584">
    <property type="entry name" value="Integrase_cat-core"/>
</dbReference>
<evidence type="ECO:0000313" key="4">
    <source>
        <dbReference type="Proteomes" id="UP000010880"/>
    </source>
</evidence>
<dbReference type="AlphaFoldDB" id="L0KA23"/>
<dbReference type="GO" id="GO:0003676">
    <property type="term" value="F:nucleic acid binding"/>
    <property type="evidence" value="ECO:0007669"/>
    <property type="project" value="InterPro"/>
</dbReference>
<dbReference type="InterPro" id="IPR036397">
    <property type="entry name" value="RNaseH_sf"/>
</dbReference>
<comment type="function">
    <text evidence="1">Involved in the transposition of the insertion sequence.</text>
</comment>
<reference evidence="4" key="1">
    <citation type="submission" date="2012-02" db="EMBL/GenBank/DDBJ databases">
        <title>The complete genome of Halobacteroides halobius DSM 5150.</title>
        <authorList>
            <person name="Lucas S."/>
            <person name="Copeland A."/>
            <person name="Lapidus A."/>
            <person name="Glavina del Rio T."/>
            <person name="Dalin E."/>
            <person name="Tice H."/>
            <person name="Bruce D."/>
            <person name="Goodwin L."/>
            <person name="Pitluck S."/>
            <person name="Peters L."/>
            <person name="Mikhailova N."/>
            <person name="Gu W."/>
            <person name="Kyrpides N."/>
            <person name="Mavromatis K."/>
            <person name="Ivanova N."/>
            <person name="Brettin T."/>
            <person name="Detter J.C."/>
            <person name="Han C."/>
            <person name="Larimer F."/>
            <person name="Land M."/>
            <person name="Hauser L."/>
            <person name="Markowitz V."/>
            <person name="Cheng J.-F."/>
            <person name="Hugenholtz P."/>
            <person name="Woyke T."/>
            <person name="Wu D."/>
            <person name="Tindall B."/>
            <person name="Pomrenke H."/>
            <person name="Brambilla E."/>
            <person name="Klenk H.-P."/>
            <person name="Eisen J.A."/>
        </authorList>
    </citation>
    <scope>NUCLEOTIDE SEQUENCE [LARGE SCALE GENOMIC DNA]</scope>
    <source>
        <strain evidence="4">ATCC 35273 / DSM 5150 / MD-1</strain>
    </source>
</reference>
<feature type="domain" description="Integrase catalytic" evidence="2">
    <location>
        <begin position="121"/>
        <end position="300"/>
    </location>
</feature>
<dbReference type="eggNOG" id="COG2801">
    <property type="taxonomic scope" value="Bacteria"/>
</dbReference>
<protein>
    <submittedName>
        <fullName evidence="3">Transposase</fullName>
    </submittedName>
</protein>
<dbReference type="PROSITE" id="PS50994">
    <property type="entry name" value="INTEGRASE"/>
    <property type="match status" value="1"/>
</dbReference>
<dbReference type="InterPro" id="IPR012337">
    <property type="entry name" value="RNaseH-like_sf"/>
</dbReference>
<dbReference type="Pfam" id="PF13333">
    <property type="entry name" value="rve_2"/>
    <property type="match status" value="1"/>
</dbReference>
<dbReference type="NCBIfam" id="NF033516">
    <property type="entry name" value="transpos_IS3"/>
    <property type="match status" value="1"/>
</dbReference>
<dbReference type="InterPro" id="IPR025948">
    <property type="entry name" value="HTH-like_dom"/>
</dbReference>
<sequence length="311" mass="36383">MKVAIKWIKKGYKIATVLDFVGLSESTYYYNINHNSEDDNSSNNPNGRPIPGYSYSYAGEKISDEQIKEWLLELVAGDGFPYGYKKLTTCLKEDYMLKINHKKVYRLCKELDILRPQRKIKNRHPRRLAKRDEISNSNQLWEMDLKYGCITGIDQFFFQLSVIDVFDRSIIDYHLGLSCKAEDACRVLKKALAKRELTKGMDLPVIRTDNGSQFTSKLFGSTCQSLGMKYQRIPVKTPNMNAHIESFHSILEDECYSRNEFQSYIEVYEIVSEYMRYYNNRRRHGSLNNQAPTQYYRAVKDKKIKPEVFIA</sequence>
<dbReference type="Pfam" id="PF00665">
    <property type="entry name" value="rve"/>
    <property type="match status" value="1"/>
</dbReference>
<evidence type="ECO:0000313" key="3">
    <source>
        <dbReference type="EMBL" id="AGB41846.1"/>
    </source>
</evidence>
<accession>L0KA23</accession>
<dbReference type="GO" id="GO:0015074">
    <property type="term" value="P:DNA integration"/>
    <property type="evidence" value="ECO:0007669"/>
    <property type="project" value="InterPro"/>
</dbReference>
<evidence type="ECO:0000259" key="2">
    <source>
        <dbReference type="PROSITE" id="PS50994"/>
    </source>
</evidence>
<dbReference type="PANTHER" id="PTHR46889">
    <property type="entry name" value="TRANSPOSASE INSF FOR INSERTION SEQUENCE IS3B-RELATED"/>
    <property type="match status" value="1"/>
</dbReference>
<dbReference type="InterPro" id="IPR048020">
    <property type="entry name" value="Transpos_IS3"/>
</dbReference>
<proteinExistence type="predicted"/>
<keyword evidence="4" id="KW-1185">Reference proteome</keyword>
<dbReference type="STRING" id="748449.Halha_1936"/>
<organism evidence="3 4">
    <name type="scientific">Halobacteroides halobius (strain ATCC 35273 / DSM 5150 / MD-1)</name>
    <dbReference type="NCBI Taxonomy" id="748449"/>
    <lineage>
        <taxon>Bacteria</taxon>
        <taxon>Bacillati</taxon>
        <taxon>Bacillota</taxon>
        <taxon>Clostridia</taxon>
        <taxon>Halanaerobiales</taxon>
        <taxon>Halobacteroidaceae</taxon>
        <taxon>Halobacteroides</taxon>
    </lineage>
</organism>
<dbReference type="KEGG" id="hhl:Halha_1936"/>
<dbReference type="PANTHER" id="PTHR46889:SF4">
    <property type="entry name" value="TRANSPOSASE INSO FOR INSERTION SEQUENCE ELEMENT IS911B-RELATED"/>
    <property type="match status" value="1"/>
</dbReference>
<dbReference type="Proteomes" id="UP000010880">
    <property type="component" value="Chromosome"/>
</dbReference>
<dbReference type="HOGENOM" id="CLU_027402_31_0_9"/>
<dbReference type="EMBL" id="CP003359">
    <property type="protein sequence ID" value="AGB41846.1"/>
    <property type="molecule type" value="Genomic_DNA"/>
</dbReference>
<dbReference type="InterPro" id="IPR050900">
    <property type="entry name" value="Transposase_IS3/IS150/IS904"/>
</dbReference>
<dbReference type="SUPFAM" id="SSF53098">
    <property type="entry name" value="Ribonuclease H-like"/>
    <property type="match status" value="1"/>
</dbReference>
<dbReference type="Pfam" id="PF13276">
    <property type="entry name" value="HTH_21"/>
    <property type="match status" value="1"/>
</dbReference>
<gene>
    <name evidence="3" type="ordered locus">Halha_1936</name>
</gene>
<dbReference type="PATRIC" id="fig|748449.3.peg.1866"/>
<name>L0KA23_HALHC</name>
<evidence type="ECO:0000256" key="1">
    <source>
        <dbReference type="ARBA" id="ARBA00002286"/>
    </source>
</evidence>
<dbReference type="Gene3D" id="3.30.420.10">
    <property type="entry name" value="Ribonuclease H-like superfamily/Ribonuclease H"/>
    <property type="match status" value="1"/>
</dbReference>